<protein>
    <submittedName>
        <fullName evidence="2">Uncharacterized protein</fullName>
    </submittedName>
</protein>
<organism evidence="2 3">
    <name type="scientific">Symmachiella macrocystis</name>
    <dbReference type="NCBI Taxonomy" id="2527985"/>
    <lineage>
        <taxon>Bacteria</taxon>
        <taxon>Pseudomonadati</taxon>
        <taxon>Planctomycetota</taxon>
        <taxon>Planctomycetia</taxon>
        <taxon>Planctomycetales</taxon>
        <taxon>Planctomycetaceae</taxon>
        <taxon>Symmachiella</taxon>
    </lineage>
</organism>
<accession>A0A5C6BCG6</accession>
<proteinExistence type="predicted"/>
<comment type="caution">
    <text evidence="2">The sequence shown here is derived from an EMBL/GenBank/DDBJ whole genome shotgun (WGS) entry which is preliminary data.</text>
</comment>
<sequence length="484" mass="53882" precursor="true">MSWFFERKQKVKPMFRMTVRCLLLVVICGAFPTPSTAADAYSLVEDYTNPREFAVTVEMKVTGKMQASAGDKKTAISMKLNAEAELDYDERRLPPAGRDSRALRCVRYYRSAHANIQVDGQTTLPRLRQKNKLIVAEGQPNGVRYHSPERPLYFTELQLLGAPGDSLAVLVLLPSRDVEIGDTWKLDDWAAQFFTSLEAVEKGGIECTAKSVENDLLQVHFAGELTGAIYGAFTTVTVDGDFWFDVKNSYVTKMELKQSEKRTIGVVSQGLDVEAQVTLNRALKTGEKSLSDESLAGVPLEPNPANLLIAFDSNAWNVRFFHDRLWHLYKHERDAAAFRLVDHGSFLAQCKIAPLKSAKPGKHLSEDRFLKDIQTTLGEQFQGVTSVEQVKGKAVNGKAVDGEEGRYIYRVETFGKIGDHEVTWIHYLIAAADGRQIALIFTVGKDVQEKFEGRDLQLATSVEFLPVAASAQQASEPAQADRTK</sequence>
<dbReference type="Proteomes" id="UP000320735">
    <property type="component" value="Unassembled WGS sequence"/>
</dbReference>
<evidence type="ECO:0000313" key="3">
    <source>
        <dbReference type="Proteomes" id="UP000320735"/>
    </source>
</evidence>
<name>A0A5C6BCG6_9PLAN</name>
<dbReference type="EMBL" id="SJPP01000002">
    <property type="protein sequence ID" value="TWU09201.1"/>
    <property type="molecule type" value="Genomic_DNA"/>
</dbReference>
<dbReference type="AlphaFoldDB" id="A0A5C6BCG6"/>
<evidence type="ECO:0000256" key="1">
    <source>
        <dbReference type="SAM" id="SignalP"/>
    </source>
</evidence>
<gene>
    <name evidence="2" type="ORF">CA54_44410</name>
</gene>
<keyword evidence="3" id="KW-1185">Reference proteome</keyword>
<keyword evidence="1" id="KW-0732">Signal</keyword>
<feature type="chain" id="PRO_5022714956" evidence="1">
    <location>
        <begin position="38"/>
        <end position="484"/>
    </location>
</feature>
<evidence type="ECO:0000313" key="2">
    <source>
        <dbReference type="EMBL" id="TWU09201.1"/>
    </source>
</evidence>
<feature type="signal peptide" evidence="1">
    <location>
        <begin position="1"/>
        <end position="37"/>
    </location>
</feature>
<reference evidence="2 3" key="1">
    <citation type="submission" date="2019-02" db="EMBL/GenBank/DDBJ databases">
        <title>Deep-cultivation of Planctomycetes and their phenomic and genomic characterization uncovers novel biology.</title>
        <authorList>
            <person name="Wiegand S."/>
            <person name="Jogler M."/>
            <person name="Boedeker C."/>
            <person name="Pinto D."/>
            <person name="Vollmers J."/>
            <person name="Rivas-Marin E."/>
            <person name="Kohn T."/>
            <person name="Peeters S.H."/>
            <person name="Heuer A."/>
            <person name="Rast P."/>
            <person name="Oberbeckmann S."/>
            <person name="Bunk B."/>
            <person name="Jeske O."/>
            <person name="Meyerdierks A."/>
            <person name="Storesund J.E."/>
            <person name="Kallscheuer N."/>
            <person name="Luecker S."/>
            <person name="Lage O.M."/>
            <person name="Pohl T."/>
            <person name="Merkel B.J."/>
            <person name="Hornburger P."/>
            <person name="Mueller R.-W."/>
            <person name="Bruemmer F."/>
            <person name="Labrenz M."/>
            <person name="Spormann A.M."/>
            <person name="Op Den Camp H."/>
            <person name="Overmann J."/>
            <person name="Amann R."/>
            <person name="Jetten M.S.M."/>
            <person name="Mascher T."/>
            <person name="Medema M.H."/>
            <person name="Devos D.P."/>
            <person name="Kaster A.-K."/>
            <person name="Ovreas L."/>
            <person name="Rohde M."/>
            <person name="Galperin M.Y."/>
            <person name="Jogler C."/>
        </authorList>
    </citation>
    <scope>NUCLEOTIDE SEQUENCE [LARGE SCALE GENOMIC DNA]</scope>
    <source>
        <strain evidence="2 3">CA54</strain>
    </source>
</reference>